<evidence type="ECO:0000256" key="1">
    <source>
        <dbReference type="SAM" id="MobiDB-lite"/>
    </source>
</evidence>
<feature type="region of interest" description="Disordered" evidence="1">
    <location>
        <begin position="1"/>
        <end position="25"/>
    </location>
</feature>
<reference evidence="2 3" key="1">
    <citation type="journal article" date="2024" name="Nat. Commun.">
        <title>Phylogenomics reveals the evolutionary origins of lichenization in chlorophyte algae.</title>
        <authorList>
            <person name="Puginier C."/>
            <person name="Libourel C."/>
            <person name="Otte J."/>
            <person name="Skaloud P."/>
            <person name="Haon M."/>
            <person name="Grisel S."/>
            <person name="Petersen M."/>
            <person name="Berrin J.G."/>
            <person name="Delaux P.M."/>
            <person name="Dal Grande F."/>
            <person name="Keller J."/>
        </authorList>
    </citation>
    <scope>NUCLEOTIDE SEQUENCE [LARGE SCALE GENOMIC DNA]</scope>
    <source>
        <strain evidence="2 3">SAG 2036</strain>
    </source>
</reference>
<organism evidence="2 3">
    <name type="scientific">Symbiochloris irregularis</name>
    <dbReference type="NCBI Taxonomy" id="706552"/>
    <lineage>
        <taxon>Eukaryota</taxon>
        <taxon>Viridiplantae</taxon>
        <taxon>Chlorophyta</taxon>
        <taxon>core chlorophytes</taxon>
        <taxon>Trebouxiophyceae</taxon>
        <taxon>Trebouxiales</taxon>
        <taxon>Trebouxiaceae</taxon>
        <taxon>Symbiochloris</taxon>
    </lineage>
</organism>
<feature type="region of interest" description="Disordered" evidence="1">
    <location>
        <begin position="359"/>
        <end position="381"/>
    </location>
</feature>
<proteinExistence type="predicted"/>
<feature type="region of interest" description="Disordered" evidence="1">
    <location>
        <begin position="82"/>
        <end position="129"/>
    </location>
</feature>
<name>A0AAW1NVT3_9CHLO</name>
<feature type="compositionally biased region" description="Basic and acidic residues" evidence="1">
    <location>
        <begin position="448"/>
        <end position="459"/>
    </location>
</feature>
<protein>
    <submittedName>
        <fullName evidence="2">Uncharacterized protein</fullName>
    </submittedName>
</protein>
<accession>A0AAW1NVT3</accession>
<keyword evidence="3" id="KW-1185">Reference proteome</keyword>
<gene>
    <name evidence="2" type="ORF">WJX73_000455</name>
</gene>
<dbReference type="Proteomes" id="UP001465755">
    <property type="component" value="Unassembled WGS sequence"/>
</dbReference>
<feature type="compositionally biased region" description="Polar residues" evidence="1">
    <location>
        <begin position="1"/>
        <end position="16"/>
    </location>
</feature>
<feature type="compositionally biased region" description="Polar residues" evidence="1">
    <location>
        <begin position="82"/>
        <end position="97"/>
    </location>
</feature>
<feature type="region of interest" description="Disordered" evidence="1">
    <location>
        <begin position="423"/>
        <end position="459"/>
    </location>
</feature>
<dbReference type="AlphaFoldDB" id="A0AAW1NVT3"/>
<sequence length="459" mass="48711">MLAQSPTDGASESQGTCDGAHAARPQPIRSASLRLSYKDQSYVFENISEERFQALLKFLCTDDWAGMVGVDLRLLQNQADSLESGNTSAPDQQQGVHQASPLAALKSNQRGQMRNPGNARRKRAKRADHGLTGLFSQGKTLLSSGSLPGRSLQDVVSVCHPLASPDSKSTVEASKDAATAQSLREDNLIRAAMRPRKGRRFSAGGAQSASQPPAIIVRQSSGQATVMEPKVQPARAPSDASTQPFIPAASLKSSRRPPVSAAPTHLSTTPRFFSISGEETTPPEQPAASLFNLSPVELTFDLAARQVTGEMRGDGSLNAATHSWQAGLQEPSQASAHDYSDFLDILEELKANAAMQTLPAESPSPRFAPTPQPGDATMTESPSTAHLQDLIGQILGQNDGQLLGPHGNIASLDMPVPMTMDAEAQGAASHPPSSHDLAPLQPLYCPDPSERDMSWHGGK</sequence>
<dbReference type="EMBL" id="JALJOQ010000079">
    <property type="protein sequence ID" value="KAK9800815.1"/>
    <property type="molecule type" value="Genomic_DNA"/>
</dbReference>
<evidence type="ECO:0000313" key="3">
    <source>
        <dbReference type="Proteomes" id="UP001465755"/>
    </source>
</evidence>
<comment type="caution">
    <text evidence="2">The sequence shown here is derived from an EMBL/GenBank/DDBJ whole genome shotgun (WGS) entry which is preliminary data.</text>
</comment>
<evidence type="ECO:0000313" key="2">
    <source>
        <dbReference type="EMBL" id="KAK9800815.1"/>
    </source>
</evidence>
<feature type="region of interest" description="Disordered" evidence="1">
    <location>
        <begin position="162"/>
        <end position="287"/>
    </location>
</feature>